<evidence type="ECO:0000313" key="4">
    <source>
        <dbReference type="Proteomes" id="UP001178507"/>
    </source>
</evidence>
<proteinExistence type="predicted"/>
<dbReference type="Pfam" id="PF01239">
    <property type="entry name" value="PPTA"/>
    <property type="match status" value="1"/>
</dbReference>
<evidence type="ECO:0000313" key="3">
    <source>
        <dbReference type="EMBL" id="CAJ1403676.1"/>
    </source>
</evidence>
<dbReference type="AlphaFoldDB" id="A0AA36JDH7"/>
<evidence type="ECO:0000259" key="2">
    <source>
        <dbReference type="SMART" id="SM00322"/>
    </source>
</evidence>
<reference evidence="3" key="1">
    <citation type="submission" date="2023-08" db="EMBL/GenBank/DDBJ databases">
        <authorList>
            <person name="Chen Y."/>
            <person name="Shah S."/>
            <person name="Dougan E. K."/>
            <person name="Thang M."/>
            <person name="Chan C."/>
        </authorList>
    </citation>
    <scope>NUCLEOTIDE SEQUENCE</scope>
</reference>
<keyword evidence="1" id="KW-0694">RNA-binding</keyword>
<dbReference type="Gene3D" id="1.25.40.120">
    <property type="entry name" value="Protein prenylyltransferase"/>
    <property type="match status" value="1"/>
</dbReference>
<dbReference type="GO" id="GO:0003723">
    <property type="term" value="F:RNA binding"/>
    <property type="evidence" value="ECO:0007669"/>
    <property type="project" value="UniProtKB-UniRule"/>
</dbReference>
<gene>
    <name evidence="3" type="ORF">EVOR1521_LOCUS26298</name>
</gene>
<dbReference type="InterPro" id="IPR004088">
    <property type="entry name" value="KH_dom_type_1"/>
</dbReference>
<dbReference type="Gene3D" id="3.20.20.70">
    <property type="entry name" value="Aldolase class I"/>
    <property type="match status" value="1"/>
</dbReference>
<dbReference type="InterPro" id="IPR019510">
    <property type="entry name" value="AKAP7-like_phosphoesterase"/>
</dbReference>
<dbReference type="InterPro" id="IPR009210">
    <property type="entry name" value="ASCC1"/>
</dbReference>
<organism evidence="3 4">
    <name type="scientific">Effrenium voratum</name>
    <dbReference type="NCBI Taxonomy" id="2562239"/>
    <lineage>
        <taxon>Eukaryota</taxon>
        <taxon>Sar</taxon>
        <taxon>Alveolata</taxon>
        <taxon>Dinophyceae</taxon>
        <taxon>Suessiales</taxon>
        <taxon>Symbiodiniaceae</taxon>
        <taxon>Effrenium</taxon>
    </lineage>
</organism>
<dbReference type="SUPFAM" id="SSF54791">
    <property type="entry name" value="Eukaryotic type KH-domain (KH-domain type I)"/>
    <property type="match status" value="1"/>
</dbReference>
<dbReference type="Pfam" id="PF10469">
    <property type="entry name" value="AKAP7_NLS"/>
    <property type="match status" value="1"/>
</dbReference>
<dbReference type="InterPro" id="IPR011060">
    <property type="entry name" value="RibuloseP-bd_barrel"/>
</dbReference>
<comment type="caution">
    <text evidence="3">The sequence shown here is derived from an EMBL/GenBank/DDBJ whole genome shotgun (WGS) entry which is preliminary data.</text>
</comment>
<dbReference type="GO" id="GO:0008318">
    <property type="term" value="F:protein prenyltransferase activity"/>
    <property type="evidence" value="ECO:0007669"/>
    <property type="project" value="InterPro"/>
</dbReference>
<dbReference type="InterPro" id="IPR036612">
    <property type="entry name" value="KH_dom_type_1_sf"/>
</dbReference>
<dbReference type="SMART" id="SM00322">
    <property type="entry name" value="KH"/>
    <property type="match status" value="1"/>
</dbReference>
<dbReference type="GO" id="GO:0006355">
    <property type="term" value="P:regulation of DNA-templated transcription"/>
    <property type="evidence" value="ECO:0007669"/>
    <property type="project" value="TreeGrafter"/>
</dbReference>
<dbReference type="GO" id="GO:0006307">
    <property type="term" value="P:DNA alkylation repair"/>
    <property type="evidence" value="ECO:0007669"/>
    <property type="project" value="InterPro"/>
</dbReference>
<dbReference type="PANTHER" id="PTHR13360">
    <property type="entry name" value="ACTIVATING SIGNAL COINTEGRATOR 1 COMPLEX SUBUNIT 1"/>
    <property type="match status" value="1"/>
</dbReference>
<keyword evidence="4" id="KW-1185">Reference proteome</keyword>
<feature type="domain" description="K Homology" evidence="2">
    <location>
        <begin position="438"/>
        <end position="507"/>
    </location>
</feature>
<dbReference type="InterPro" id="IPR002088">
    <property type="entry name" value="Prenyl_trans_a"/>
</dbReference>
<dbReference type="Gene3D" id="3.90.1140.10">
    <property type="entry name" value="Cyclic phosphodiesterase"/>
    <property type="match status" value="1"/>
</dbReference>
<dbReference type="PANTHER" id="PTHR13360:SF1">
    <property type="entry name" value="ACTIVATING SIGNAL COINTEGRATOR 1 COMPLEX SUBUNIT 1"/>
    <property type="match status" value="1"/>
</dbReference>
<accession>A0AA36JDH7</accession>
<dbReference type="SUPFAM" id="SSF51366">
    <property type="entry name" value="Ribulose-phoshate binding barrel"/>
    <property type="match status" value="1"/>
</dbReference>
<protein>
    <recommendedName>
        <fullName evidence="2">K Homology domain-containing protein</fullName>
    </recommendedName>
</protein>
<dbReference type="Gene3D" id="3.30.1370.10">
    <property type="entry name" value="K Homology domain, type 1"/>
    <property type="match status" value="1"/>
</dbReference>
<dbReference type="PROSITE" id="PS50084">
    <property type="entry name" value="KH_TYPE_1"/>
    <property type="match status" value="1"/>
</dbReference>
<dbReference type="SUPFAM" id="SSF48439">
    <property type="entry name" value="Protein prenylyltransferase"/>
    <property type="match status" value="1"/>
</dbReference>
<dbReference type="GO" id="GO:0005634">
    <property type="term" value="C:nucleus"/>
    <property type="evidence" value="ECO:0007669"/>
    <property type="project" value="TreeGrafter"/>
</dbReference>
<dbReference type="InterPro" id="IPR013785">
    <property type="entry name" value="Aldolase_TIM"/>
</dbReference>
<evidence type="ECO:0000256" key="1">
    <source>
        <dbReference type="PROSITE-ProRule" id="PRU00117"/>
    </source>
</evidence>
<dbReference type="Proteomes" id="UP001178507">
    <property type="component" value="Unassembled WGS sequence"/>
</dbReference>
<sequence>MAILLERLTAAFRDDPAIDEYALVPCASPNLFGDEGEEDLGCIAAQHKLAISIEGALLVYLHGFRAMQHALAAIGAEPTDRASIQLADESSRAVLLCNADCAGAWRCREKLLPHLDLAAELLFSAMLLRTNHKSGETWAHRRLLLSRALQAAPQLLSEELSLVEELAKRYDHHYYAWNHWAWLDRQAACASEVLKLDFPKLAFATPSHYGLFHHRLVRLQQQLASADPSANVEHTALEALLPVEVVPAFSEEWNLAAKLLGTFAHLEAPWAFRAQLFALLLEQAASSSHVASLWHSEVDRAQQLQRSEPAAARWALRFQVHILQELSFFLADQDAAPLRDEARTHLEELKAGKDLAAKTGAQSAGYAKKDAARCAKRWPPTPAQDPKFEVVRIGNSYYRKLVVDENLKFKCEENRRYFEEDEAEEEGELDEQLLYEGDEWVFRMEMPAIFHKFIVGSRARNKQKLEMESGCRIVVPKREELEDCVYLRARQKQQIYSCKALIELLCEKEEAKLEYTHFISVPLAHDDKFRQLVDQFREDVVLQRFAGIDASIFMPSRRMHFTLCMLKLHSHAQVDEMKEALKDLSARLAASSDYGRPVLAHMKGLHIMTDDPTSVGVVFTTDRSSALQNRMNALSDNMFQLFQARNLVSSQSLMSQRLLSSDGQHAEVKLHATLMNTKYARSRFEERSERETFDASVLMERFGQAGGALSSRAKKAEAPSHGFSEGLVIDSDTVCASKDEVPASALAELNRGCGARRYGKVKQIVGGTLSEETDAPVTNFAASQPSSYFAELYKKDGLAGGHAIMLGATPENRATALEAVKAYPGGLQVGGGVTVDNALEYLEAGASHVIVTSYVFFDGKAGVMG</sequence>
<name>A0AA36JDH7_9DINO</name>
<dbReference type="Pfam" id="PF00013">
    <property type="entry name" value="KH_1"/>
    <property type="match status" value="1"/>
</dbReference>
<dbReference type="EMBL" id="CAUJNA010003505">
    <property type="protein sequence ID" value="CAJ1403676.1"/>
    <property type="molecule type" value="Genomic_DNA"/>
</dbReference>
<dbReference type="InterPro" id="IPR004087">
    <property type="entry name" value="KH_dom"/>
</dbReference>